<evidence type="ECO:0000313" key="3">
    <source>
        <dbReference type="EMBL" id="SDX28711.1"/>
    </source>
</evidence>
<dbReference type="Proteomes" id="UP000199652">
    <property type="component" value="Unassembled WGS sequence"/>
</dbReference>
<evidence type="ECO:0000313" key="4">
    <source>
        <dbReference type="Proteomes" id="UP000199652"/>
    </source>
</evidence>
<evidence type="ECO:0000256" key="1">
    <source>
        <dbReference type="SAM" id="Phobius"/>
    </source>
</evidence>
<feature type="transmembrane region" description="Helical" evidence="1">
    <location>
        <begin position="144"/>
        <end position="168"/>
    </location>
</feature>
<feature type="transmembrane region" description="Helical" evidence="1">
    <location>
        <begin position="331"/>
        <end position="347"/>
    </location>
</feature>
<dbReference type="Gene3D" id="3.40.50.620">
    <property type="entry name" value="HUPs"/>
    <property type="match status" value="1"/>
</dbReference>
<keyword evidence="4" id="KW-1185">Reference proteome</keyword>
<dbReference type="STRING" id="1528.SAMN04488579_10134"/>
<dbReference type="RefSeq" id="WP_176770761.1">
    <property type="nucleotide sequence ID" value="NZ_FNOU01000001.1"/>
</dbReference>
<dbReference type="PANTHER" id="PTHR30336">
    <property type="entry name" value="INNER MEMBRANE PROTEIN, PROBABLE PERMEASE"/>
    <property type="match status" value="1"/>
</dbReference>
<feature type="transmembrane region" description="Helical" evidence="1">
    <location>
        <begin position="38"/>
        <end position="61"/>
    </location>
</feature>
<dbReference type="GO" id="GO:0005886">
    <property type="term" value="C:plasma membrane"/>
    <property type="evidence" value="ECO:0007669"/>
    <property type="project" value="TreeGrafter"/>
</dbReference>
<dbReference type="InterPro" id="IPR051599">
    <property type="entry name" value="Cell_Envelope_Assoc"/>
</dbReference>
<reference evidence="4" key="1">
    <citation type="submission" date="2016-10" db="EMBL/GenBank/DDBJ databases">
        <authorList>
            <person name="Varghese N."/>
            <person name="Submissions S."/>
        </authorList>
    </citation>
    <scope>NUCLEOTIDE SEQUENCE [LARGE SCALE GENOMIC DNA]</scope>
    <source>
        <strain evidence="4">VPI 5359</strain>
    </source>
</reference>
<evidence type="ECO:0000259" key="2">
    <source>
        <dbReference type="Pfam" id="PF02698"/>
    </source>
</evidence>
<dbReference type="InterPro" id="IPR014729">
    <property type="entry name" value="Rossmann-like_a/b/a_fold"/>
</dbReference>
<dbReference type="EMBL" id="FNOU01000001">
    <property type="protein sequence ID" value="SDX28711.1"/>
    <property type="molecule type" value="Genomic_DNA"/>
</dbReference>
<dbReference type="GO" id="GO:0000270">
    <property type="term" value="P:peptidoglycan metabolic process"/>
    <property type="evidence" value="ECO:0007669"/>
    <property type="project" value="TreeGrafter"/>
</dbReference>
<name>A0A1H3AGX3_EUBBA</name>
<dbReference type="PANTHER" id="PTHR30336:SF18">
    <property type="entry name" value="MEMBRANE PROTEIN"/>
    <property type="match status" value="1"/>
</dbReference>
<gene>
    <name evidence="3" type="ORF">SAMN04488579_10134</name>
</gene>
<dbReference type="GO" id="GO:0043164">
    <property type="term" value="P:Gram-negative-bacterium-type cell wall biogenesis"/>
    <property type="evidence" value="ECO:0007669"/>
    <property type="project" value="TreeGrafter"/>
</dbReference>
<dbReference type="CDD" id="cd06259">
    <property type="entry name" value="YdcF-like"/>
    <property type="match status" value="1"/>
</dbReference>
<proteinExistence type="predicted"/>
<feature type="domain" description="DUF218" evidence="2">
    <location>
        <begin position="179"/>
        <end position="320"/>
    </location>
</feature>
<keyword evidence="1" id="KW-0812">Transmembrane</keyword>
<protein>
    <submittedName>
        <fullName evidence="3">Uncharacterized SAM-binding protein YcdF, DUF218 family</fullName>
    </submittedName>
</protein>
<feature type="transmembrane region" description="Helical" evidence="1">
    <location>
        <begin position="103"/>
        <end position="124"/>
    </location>
</feature>
<sequence length="348" mass="38829">MDLFFYPIARIILYLVTIGTIIAFLLSVHHERRRMLNCVLLVSALTLLWECVIVIAGYVYAQDITGHVVIPLIILALLFATGMVINGLVVIKKEGFSIAHSLSLFLGGIIVLCIAAYMGFLFYALHLLEHNHGVDGIPRIVEMIFYTGMALAAYLPMMMIGFLLYAMLYQKLPIKRKPDYIVILGCGLADDQVTPLLASRLDRGMAFDQQTGQQSIFLVSGGKGADEPISEAQAMANYLMEKGIPQERIWKEDQSTTTKENLIFSKKMMEKQNPNYFCVIATNNFHVLRAAIFAKALGINGEVIGGKTASYYHPVAVLREHAALIWAYKKLFMIYGIAVLIVNILLML</sequence>
<feature type="transmembrane region" description="Helical" evidence="1">
    <location>
        <begin position="67"/>
        <end position="91"/>
    </location>
</feature>
<organism evidence="3 4">
    <name type="scientific">Eubacterium barkeri</name>
    <name type="common">Clostridium barkeri</name>
    <dbReference type="NCBI Taxonomy" id="1528"/>
    <lineage>
        <taxon>Bacteria</taxon>
        <taxon>Bacillati</taxon>
        <taxon>Bacillota</taxon>
        <taxon>Clostridia</taxon>
        <taxon>Eubacteriales</taxon>
        <taxon>Eubacteriaceae</taxon>
        <taxon>Eubacterium</taxon>
    </lineage>
</organism>
<feature type="transmembrane region" description="Helical" evidence="1">
    <location>
        <begin position="6"/>
        <end position="26"/>
    </location>
</feature>
<accession>A0A1H3AGX3</accession>
<dbReference type="AlphaFoldDB" id="A0A1H3AGX3"/>
<dbReference type="InterPro" id="IPR003848">
    <property type="entry name" value="DUF218"/>
</dbReference>
<keyword evidence="1" id="KW-1133">Transmembrane helix</keyword>
<keyword evidence="1" id="KW-0472">Membrane</keyword>
<dbReference type="Pfam" id="PF02698">
    <property type="entry name" value="DUF218"/>
    <property type="match status" value="1"/>
</dbReference>